<dbReference type="SUPFAM" id="SSF50129">
    <property type="entry name" value="GroES-like"/>
    <property type="match status" value="1"/>
</dbReference>
<dbReference type="InterPro" id="IPR011032">
    <property type="entry name" value="GroES-like_sf"/>
</dbReference>
<dbReference type="SMART" id="SM00829">
    <property type="entry name" value="PKS_ER"/>
    <property type="match status" value="1"/>
</dbReference>
<keyword evidence="1" id="KW-0479">Metal-binding</keyword>
<evidence type="ECO:0000313" key="6">
    <source>
        <dbReference type="Proteomes" id="UP001168883"/>
    </source>
</evidence>
<dbReference type="InterPro" id="IPR050129">
    <property type="entry name" value="Zn_alcohol_dh"/>
</dbReference>
<accession>A0ABT8V361</accession>
<proteinExistence type="predicted"/>
<protein>
    <submittedName>
        <fullName evidence="5">Alcohol dehydrogenase catalytic domain-containing protein</fullName>
    </submittedName>
</protein>
<reference evidence="5" key="1">
    <citation type="submission" date="2023-07" db="EMBL/GenBank/DDBJ databases">
        <authorList>
            <person name="Aktuganov G."/>
            <person name="Boyko T."/>
            <person name="Delegan Y."/>
            <person name="Galimzianova N."/>
            <person name="Gilvanova E."/>
            <person name="Korobov V."/>
            <person name="Kuzmina L."/>
            <person name="Melentiev A."/>
            <person name="Milman P."/>
            <person name="Ryabova A."/>
            <person name="Stupak E."/>
            <person name="Yasakov T."/>
            <person name="Zharikova N."/>
            <person name="Zhurenko E."/>
        </authorList>
    </citation>
    <scope>NUCLEOTIDE SEQUENCE</scope>
    <source>
        <strain evidence="5">IB-739</strain>
    </source>
</reference>
<dbReference type="InterPro" id="IPR013149">
    <property type="entry name" value="ADH-like_C"/>
</dbReference>
<name>A0ABT8V361_9BACL</name>
<evidence type="ECO:0000256" key="1">
    <source>
        <dbReference type="ARBA" id="ARBA00022723"/>
    </source>
</evidence>
<dbReference type="InterPro" id="IPR020843">
    <property type="entry name" value="ER"/>
</dbReference>
<evidence type="ECO:0000259" key="4">
    <source>
        <dbReference type="SMART" id="SM00829"/>
    </source>
</evidence>
<sequence>MPETMRALVWEGPGVLQLRHIPVPEVKNDEVLVKVSYSGICATDQEIFQGKFPYRPPYILGHELTGTIVKTGHAQAALREGERVVIDPAVPCEACLSCQSGKPEFCLNYRELGINRNGGWADYAVVPARCVHRIPDTMSDLAAAVFEPMTCPFGAVEAAGVNACDKVLVFGDGPAALYFTQIARMRGAAAVTVVYKLPERVEWLKKAGAAVVIESVNMESVEQTDDYVRNQGFDLVIDAVGLSETVQAAVRYAKIGGRMIFYGFKDSQTSAFPHREIILKNLTVYGRTNAPSVWPRAIEAVSRGYIELEPLVGQVLKPEQVTAFLEEGQSSCAIKTVIDWR</sequence>
<evidence type="ECO:0000256" key="2">
    <source>
        <dbReference type="ARBA" id="ARBA00022833"/>
    </source>
</evidence>
<evidence type="ECO:0000313" key="5">
    <source>
        <dbReference type="EMBL" id="MDO3675869.1"/>
    </source>
</evidence>
<keyword evidence="3" id="KW-0560">Oxidoreductase</keyword>
<dbReference type="Proteomes" id="UP001168883">
    <property type="component" value="Unassembled WGS sequence"/>
</dbReference>
<dbReference type="Gene3D" id="3.90.180.10">
    <property type="entry name" value="Medium-chain alcohol dehydrogenases, catalytic domain"/>
    <property type="match status" value="1"/>
</dbReference>
<organism evidence="5 6">
    <name type="scientific">Paenibacillus ehimensis</name>
    <dbReference type="NCBI Taxonomy" id="79264"/>
    <lineage>
        <taxon>Bacteria</taxon>
        <taxon>Bacillati</taxon>
        <taxon>Bacillota</taxon>
        <taxon>Bacilli</taxon>
        <taxon>Bacillales</taxon>
        <taxon>Paenibacillaceae</taxon>
        <taxon>Paenibacillus</taxon>
    </lineage>
</organism>
<evidence type="ECO:0000256" key="3">
    <source>
        <dbReference type="ARBA" id="ARBA00023002"/>
    </source>
</evidence>
<feature type="domain" description="Enoyl reductase (ER)" evidence="4">
    <location>
        <begin position="14"/>
        <end position="338"/>
    </location>
</feature>
<dbReference type="Pfam" id="PF00107">
    <property type="entry name" value="ADH_zinc_N"/>
    <property type="match status" value="1"/>
</dbReference>
<dbReference type="RefSeq" id="WP_302877154.1">
    <property type="nucleotide sequence ID" value="NZ_JAUMKJ010000002.1"/>
</dbReference>
<dbReference type="PANTHER" id="PTHR43401:SF2">
    <property type="entry name" value="L-THREONINE 3-DEHYDROGENASE"/>
    <property type="match status" value="1"/>
</dbReference>
<dbReference type="InterPro" id="IPR013154">
    <property type="entry name" value="ADH-like_N"/>
</dbReference>
<dbReference type="InterPro" id="IPR036291">
    <property type="entry name" value="NAD(P)-bd_dom_sf"/>
</dbReference>
<gene>
    <name evidence="5" type="ORF">Q3C12_02560</name>
</gene>
<dbReference type="SUPFAM" id="SSF51735">
    <property type="entry name" value="NAD(P)-binding Rossmann-fold domains"/>
    <property type="match status" value="1"/>
</dbReference>
<keyword evidence="6" id="KW-1185">Reference proteome</keyword>
<dbReference type="Pfam" id="PF08240">
    <property type="entry name" value="ADH_N"/>
    <property type="match status" value="1"/>
</dbReference>
<keyword evidence="2" id="KW-0862">Zinc</keyword>
<dbReference type="EMBL" id="JAUMKJ010000002">
    <property type="protein sequence ID" value="MDO3675869.1"/>
    <property type="molecule type" value="Genomic_DNA"/>
</dbReference>
<comment type="caution">
    <text evidence="5">The sequence shown here is derived from an EMBL/GenBank/DDBJ whole genome shotgun (WGS) entry which is preliminary data.</text>
</comment>
<dbReference type="PANTHER" id="PTHR43401">
    <property type="entry name" value="L-THREONINE 3-DEHYDROGENASE"/>
    <property type="match status" value="1"/>
</dbReference>
<dbReference type="Gene3D" id="3.40.50.720">
    <property type="entry name" value="NAD(P)-binding Rossmann-like Domain"/>
    <property type="match status" value="1"/>
</dbReference>